<dbReference type="Proteomes" id="UP000199698">
    <property type="component" value="Unassembled WGS sequence"/>
</dbReference>
<organism evidence="2 3">
    <name type="scientific">Gilliamella intestini</name>
    <dbReference type="NCBI Taxonomy" id="1798183"/>
    <lineage>
        <taxon>Bacteria</taxon>
        <taxon>Pseudomonadati</taxon>
        <taxon>Pseudomonadota</taxon>
        <taxon>Gammaproteobacteria</taxon>
        <taxon>Orbales</taxon>
        <taxon>Orbaceae</taxon>
        <taxon>Gilliamella</taxon>
    </lineage>
</organism>
<feature type="region of interest" description="Disordered" evidence="1">
    <location>
        <begin position="220"/>
        <end position="241"/>
    </location>
</feature>
<protein>
    <submittedName>
        <fullName evidence="2">Uncharacterized protein</fullName>
    </submittedName>
</protein>
<reference evidence="3" key="1">
    <citation type="submission" date="2016-08" db="EMBL/GenBank/DDBJ databases">
        <authorList>
            <person name="Varghese N."/>
            <person name="Submissions Spin"/>
        </authorList>
    </citation>
    <scope>NUCLEOTIDE SEQUENCE [LARGE SCALE GENOMIC DNA]</scope>
    <source>
        <strain evidence="3">R-53144</strain>
    </source>
</reference>
<evidence type="ECO:0000313" key="2">
    <source>
        <dbReference type="EMBL" id="SCB75633.1"/>
    </source>
</evidence>
<evidence type="ECO:0000313" key="3">
    <source>
        <dbReference type="Proteomes" id="UP000199698"/>
    </source>
</evidence>
<accession>A0A1C3Z032</accession>
<proteinExistence type="predicted"/>
<dbReference type="EMBL" id="FMBA01000002">
    <property type="protein sequence ID" value="SCB75633.1"/>
    <property type="molecule type" value="Genomic_DNA"/>
</dbReference>
<dbReference type="RefSeq" id="WP_091119431.1">
    <property type="nucleotide sequence ID" value="NZ_FMBA01000002.1"/>
</dbReference>
<keyword evidence="3" id="KW-1185">Reference proteome</keyword>
<sequence>MQHHIIKHQHWQTYALSLSNNAIRPVFRFFSLISSILSLKLSLKSFSKIVLLALPLLSYSWQLQAANNNTNQTDKRSDAIIFLSKQATITYVRPNLGYNGYGMGSGNNDMGGIAGPINIWDYEKGFLVQSINPELYDLNFPTTGMDGLYFDLRIEGVDADELTWEPVTHEGITATVTRKKANDYWIPKDNHLPPPSSYWGPNYPDGTEVVTRVTLTGPQARSQWNNDHPGGIQVPKLPPNI</sequence>
<name>A0A1C3Z032_9GAMM</name>
<gene>
    <name evidence="2" type="ORF">GA0061080_100259</name>
</gene>
<dbReference type="AlphaFoldDB" id="A0A1C3Z032"/>
<evidence type="ECO:0000256" key="1">
    <source>
        <dbReference type="SAM" id="MobiDB-lite"/>
    </source>
</evidence>